<proteinExistence type="predicted"/>
<accession>A0AAF0ZIC4</accession>
<dbReference type="GO" id="GO:0004519">
    <property type="term" value="F:endonuclease activity"/>
    <property type="evidence" value="ECO:0007669"/>
    <property type="project" value="UniProtKB-KW"/>
</dbReference>
<dbReference type="EMBL" id="CP138348">
    <property type="protein sequence ID" value="WPF88637.1"/>
    <property type="molecule type" value="Genomic_DNA"/>
</dbReference>
<dbReference type="Pfam" id="PF13395">
    <property type="entry name" value="HNH_4"/>
    <property type="match status" value="1"/>
</dbReference>
<keyword evidence="2" id="KW-0378">Hydrolase</keyword>
<evidence type="ECO:0000313" key="2">
    <source>
        <dbReference type="EMBL" id="WPF88637.1"/>
    </source>
</evidence>
<protein>
    <submittedName>
        <fullName evidence="2">HNH endonuclease domain-containing protein</fullName>
    </submittedName>
</protein>
<gene>
    <name evidence="2" type="ORF">SAY89_17890</name>
</gene>
<keyword evidence="2" id="KW-0255">Endonuclease</keyword>
<evidence type="ECO:0000259" key="1">
    <source>
        <dbReference type="Pfam" id="PF13395"/>
    </source>
</evidence>
<keyword evidence="2" id="KW-0540">Nuclease</keyword>
<name>A0AAF0ZIC4_9CHRO</name>
<dbReference type="InterPro" id="IPR003615">
    <property type="entry name" value="HNH_nuc"/>
</dbReference>
<organism evidence="2">
    <name type="scientific">Cyanobacterium aponinum AL20115</name>
    <dbReference type="NCBI Taxonomy" id="3090662"/>
    <lineage>
        <taxon>Bacteria</taxon>
        <taxon>Bacillati</taxon>
        <taxon>Cyanobacteriota</taxon>
        <taxon>Cyanophyceae</taxon>
        <taxon>Oscillatoriophycideae</taxon>
        <taxon>Chroococcales</taxon>
        <taxon>Geminocystaceae</taxon>
        <taxon>Cyanobacterium</taxon>
    </lineage>
</organism>
<dbReference type="RefSeq" id="WP_320001554.1">
    <property type="nucleotide sequence ID" value="NZ_CP138348.1"/>
</dbReference>
<dbReference type="AlphaFoldDB" id="A0AAF0ZIC4"/>
<reference evidence="2" key="1">
    <citation type="submission" date="2023-11" db="EMBL/GenBank/DDBJ databases">
        <title>Genome sequence of Cyanobacterium aponinum BCRC AL20115.</title>
        <authorList>
            <person name="Chang H.-Y."/>
            <person name="Lin K.-M."/>
            <person name="Hsueh H.-T."/>
            <person name="Chu H.-A."/>
            <person name="Kuo C.-H."/>
        </authorList>
    </citation>
    <scope>NUCLEOTIDE SEQUENCE</scope>
    <source>
        <strain evidence="2">AL20115</strain>
    </source>
</reference>
<feature type="domain" description="HNH nuclease" evidence="1">
    <location>
        <begin position="253"/>
        <end position="300"/>
    </location>
</feature>
<sequence>MNHNYHDLPLSNHLNILAFSQLFRSTTNSYKYLFFYSILDILSQRLFDDSESISFQELMIEMLANAWYPHTFFRLSFGKQDRIANKLDSLDLRVNTTVLKFNSSDKIALKEIISQNNLTAIITDFKKNVPFRLLRPFLLEKLRDFDVNYEVVKKTPEIASQYFSILKPLYRFNANTYQDSTAILLHPDWVEYFKQNFIIIKGWVTWEWLQYMQKNNQNVPNLVNKLFAPEKRNSLTNQANYWRFILEKQPIKCIYSGQILNKNSISIDHYLPWSFVAHDHLWNLIPTMNNINSSKSNNIPSSQYLTKFIQLQHQGLTISHQYLPRKDWLKYTENYLLDLKISHTEDLLNFELLTNIYKRHFQPLISIAKIHGFNDNWTYS</sequence>
<dbReference type="Gene3D" id="1.10.30.50">
    <property type="match status" value="1"/>
</dbReference>